<reference evidence="2 3" key="1">
    <citation type="submission" date="2015-09" db="EMBL/GenBank/DDBJ databases">
        <title>Host preference determinants of Valsa canker pathogens revealed by comparative genomics.</title>
        <authorList>
            <person name="Yin Z."/>
            <person name="Huang L."/>
        </authorList>
    </citation>
    <scope>NUCLEOTIDE SEQUENCE [LARGE SCALE GENOMIC DNA]</scope>
    <source>
        <strain evidence="2 3">YSFL</strain>
    </source>
</reference>
<feature type="compositionally biased region" description="Polar residues" evidence="1">
    <location>
        <begin position="271"/>
        <end position="296"/>
    </location>
</feature>
<feature type="compositionally biased region" description="Polar residues" evidence="1">
    <location>
        <begin position="140"/>
        <end position="175"/>
    </location>
</feature>
<dbReference type="OrthoDB" id="5238642at2759"/>
<name>A0A423W7Q6_CYTCH</name>
<gene>
    <name evidence="2" type="ORF">VSDG_03859</name>
</gene>
<evidence type="ECO:0000313" key="3">
    <source>
        <dbReference type="Proteomes" id="UP000284375"/>
    </source>
</evidence>
<dbReference type="EMBL" id="LJZO01000011">
    <property type="protein sequence ID" value="ROV99381.1"/>
    <property type="molecule type" value="Genomic_DNA"/>
</dbReference>
<proteinExistence type="predicted"/>
<evidence type="ECO:0000313" key="2">
    <source>
        <dbReference type="EMBL" id="ROV99381.1"/>
    </source>
</evidence>
<organism evidence="2 3">
    <name type="scientific">Cytospora chrysosperma</name>
    <name type="common">Cytospora canker fungus</name>
    <name type="synonym">Sphaeria chrysosperma</name>
    <dbReference type="NCBI Taxonomy" id="252740"/>
    <lineage>
        <taxon>Eukaryota</taxon>
        <taxon>Fungi</taxon>
        <taxon>Dikarya</taxon>
        <taxon>Ascomycota</taxon>
        <taxon>Pezizomycotina</taxon>
        <taxon>Sordariomycetes</taxon>
        <taxon>Sordariomycetidae</taxon>
        <taxon>Diaporthales</taxon>
        <taxon>Cytosporaceae</taxon>
        <taxon>Cytospora</taxon>
    </lineage>
</organism>
<feature type="region of interest" description="Disordered" evidence="1">
    <location>
        <begin position="232"/>
        <end position="328"/>
    </location>
</feature>
<accession>A0A423W7Q6</accession>
<dbReference type="AlphaFoldDB" id="A0A423W7Q6"/>
<comment type="caution">
    <text evidence="2">The sequence shown here is derived from an EMBL/GenBank/DDBJ whole genome shotgun (WGS) entry which is preliminary data.</text>
</comment>
<dbReference type="Proteomes" id="UP000284375">
    <property type="component" value="Unassembled WGS sequence"/>
</dbReference>
<feature type="region of interest" description="Disordered" evidence="1">
    <location>
        <begin position="456"/>
        <end position="483"/>
    </location>
</feature>
<feature type="compositionally biased region" description="Polar residues" evidence="1">
    <location>
        <begin position="232"/>
        <end position="256"/>
    </location>
</feature>
<protein>
    <submittedName>
        <fullName evidence="2">Uncharacterized protein</fullName>
    </submittedName>
</protein>
<feature type="region of interest" description="Disordered" evidence="1">
    <location>
        <begin position="75"/>
        <end position="177"/>
    </location>
</feature>
<evidence type="ECO:0000256" key="1">
    <source>
        <dbReference type="SAM" id="MobiDB-lite"/>
    </source>
</evidence>
<feature type="compositionally biased region" description="Polar residues" evidence="1">
    <location>
        <begin position="109"/>
        <end position="133"/>
    </location>
</feature>
<sequence>MSSYKRVENRKYNQSEIDYVLSRAQAGWDNDTIAKAFKSDHAQYWGDREFNKKQVAYIRSTYKVPWGLVSTHTGPIPQFSKSPSMEASPGPTPGAQKKGKRSEVMPSRAQASVAGSYNNLNPTTSAQRQQTQAFGGMTLGPSSQGKKQSLASNTENEMGSDNLRQQPANPSTTSGDDFFGLNALTTGLASDDLDFSNFDFSNGDHTRGTSQGPGVSQAGLVANLLGQQDTSKQAVGGSNANQGHAKTGTQTGNVNPDVNMLANVPVPSIKRQLSATPAATAQGAQSRTGHVTSPNTPGNQQPDQPAQPQAASNPPYPPGYTETNAVYRDTHGDHHDTCYISLGHRHDWDGGVYFSGDMSVTQSFHSMHQQEGIGFLLGLAAAQALHGAGPSRERLQAAAEIARGTVPEEIQRRASVTVPNTEVVQRLMDVNRQLPGNHYYEPFTNRVVQYNMPAGLASQNGKQGDGAEKRANQGARASGGPAQ</sequence>
<keyword evidence="3" id="KW-1185">Reference proteome</keyword>
<feature type="compositionally biased region" description="Low complexity" evidence="1">
    <location>
        <begin position="297"/>
        <end position="313"/>
    </location>
</feature>